<accession>A0A2P5B7X6</accession>
<gene>
    <name evidence="1" type="ORF">PanWU01x14_263460</name>
</gene>
<evidence type="ECO:0000313" key="2">
    <source>
        <dbReference type="Proteomes" id="UP000237105"/>
    </source>
</evidence>
<dbReference type="Proteomes" id="UP000237105">
    <property type="component" value="Unassembled WGS sequence"/>
</dbReference>
<dbReference type="AlphaFoldDB" id="A0A2P5B7X6"/>
<protein>
    <submittedName>
        <fullName evidence="1">Uncharacterized protein</fullName>
    </submittedName>
</protein>
<sequence>MKRWVQNACTRLKQERAGNLRVKNRLEICKSTRKKKKKKVLSSDLRPSPRIERTMGEISDRTNIISIERIRRVLEGVVEFHCLFINERRTGGSRKMLFLLG</sequence>
<keyword evidence="2" id="KW-1185">Reference proteome</keyword>
<comment type="caution">
    <text evidence="1">The sequence shown here is derived from an EMBL/GenBank/DDBJ whole genome shotgun (WGS) entry which is preliminary data.</text>
</comment>
<organism evidence="1 2">
    <name type="scientific">Parasponia andersonii</name>
    <name type="common">Sponia andersonii</name>
    <dbReference type="NCBI Taxonomy" id="3476"/>
    <lineage>
        <taxon>Eukaryota</taxon>
        <taxon>Viridiplantae</taxon>
        <taxon>Streptophyta</taxon>
        <taxon>Embryophyta</taxon>
        <taxon>Tracheophyta</taxon>
        <taxon>Spermatophyta</taxon>
        <taxon>Magnoliopsida</taxon>
        <taxon>eudicotyledons</taxon>
        <taxon>Gunneridae</taxon>
        <taxon>Pentapetalae</taxon>
        <taxon>rosids</taxon>
        <taxon>fabids</taxon>
        <taxon>Rosales</taxon>
        <taxon>Cannabaceae</taxon>
        <taxon>Parasponia</taxon>
    </lineage>
</organism>
<evidence type="ECO:0000313" key="1">
    <source>
        <dbReference type="EMBL" id="PON44865.1"/>
    </source>
</evidence>
<dbReference type="EMBL" id="JXTB01000342">
    <property type="protein sequence ID" value="PON44865.1"/>
    <property type="molecule type" value="Genomic_DNA"/>
</dbReference>
<name>A0A2P5B7X6_PARAD</name>
<dbReference type="OrthoDB" id="10298283at2759"/>
<proteinExistence type="predicted"/>
<reference evidence="2" key="1">
    <citation type="submission" date="2016-06" db="EMBL/GenBank/DDBJ databases">
        <title>Parallel loss of symbiosis genes in relatives of nitrogen-fixing non-legume Parasponia.</title>
        <authorList>
            <person name="Van Velzen R."/>
            <person name="Holmer R."/>
            <person name="Bu F."/>
            <person name="Rutten L."/>
            <person name="Van Zeijl A."/>
            <person name="Liu W."/>
            <person name="Santuari L."/>
            <person name="Cao Q."/>
            <person name="Sharma T."/>
            <person name="Shen D."/>
            <person name="Roswanjaya Y."/>
            <person name="Wardhani T."/>
            <person name="Kalhor M.S."/>
            <person name="Jansen J."/>
            <person name="Van den Hoogen J."/>
            <person name="Gungor B."/>
            <person name="Hartog M."/>
            <person name="Hontelez J."/>
            <person name="Verver J."/>
            <person name="Yang W.-C."/>
            <person name="Schijlen E."/>
            <person name="Repin R."/>
            <person name="Schilthuizen M."/>
            <person name="Schranz E."/>
            <person name="Heidstra R."/>
            <person name="Miyata K."/>
            <person name="Fedorova E."/>
            <person name="Kohlen W."/>
            <person name="Bisseling T."/>
            <person name="Smit S."/>
            <person name="Geurts R."/>
        </authorList>
    </citation>
    <scope>NUCLEOTIDE SEQUENCE [LARGE SCALE GENOMIC DNA]</scope>
    <source>
        <strain evidence="2">cv. WU1-14</strain>
    </source>
</reference>